<evidence type="ECO:0000259" key="3">
    <source>
        <dbReference type="PROSITE" id="PS51502"/>
    </source>
</evidence>
<evidence type="ECO:0000313" key="4">
    <source>
        <dbReference type="EMBL" id="OKO95506.1"/>
    </source>
</evidence>
<dbReference type="PANTHER" id="PTHR11091">
    <property type="entry name" value="OXIDOREDUCTASE-RELATED"/>
    <property type="match status" value="1"/>
</dbReference>
<dbReference type="PANTHER" id="PTHR11091:SF0">
    <property type="entry name" value="MALATE DEHYDROGENASE"/>
    <property type="match status" value="1"/>
</dbReference>
<dbReference type="InterPro" id="IPR011008">
    <property type="entry name" value="Dimeric_a/b-barrel"/>
</dbReference>
<dbReference type="SUPFAM" id="SSF54909">
    <property type="entry name" value="Dimeric alpha+beta barrel"/>
    <property type="match status" value="1"/>
</dbReference>
<dbReference type="InterPro" id="IPR043143">
    <property type="entry name" value="Mal/L-sulf/L-lact_DH-like_NADP"/>
</dbReference>
<dbReference type="Proteomes" id="UP000186955">
    <property type="component" value="Unassembled WGS sequence"/>
</dbReference>
<comment type="similarity">
    <text evidence="1">Belongs to the LDH2/MDH2 oxidoreductase family.</text>
</comment>
<organism evidence="4 5">
    <name type="scientific">Penicillium subrubescens</name>
    <dbReference type="NCBI Taxonomy" id="1316194"/>
    <lineage>
        <taxon>Eukaryota</taxon>
        <taxon>Fungi</taxon>
        <taxon>Dikarya</taxon>
        <taxon>Ascomycota</taxon>
        <taxon>Pezizomycotina</taxon>
        <taxon>Eurotiomycetes</taxon>
        <taxon>Eurotiomycetidae</taxon>
        <taxon>Eurotiales</taxon>
        <taxon>Aspergillaceae</taxon>
        <taxon>Penicillium</taxon>
    </lineage>
</organism>
<proteinExistence type="inferred from homology"/>
<reference evidence="4 5" key="1">
    <citation type="submission" date="2016-10" db="EMBL/GenBank/DDBJ databases">
        <title>Genome sequence of the ascomycete fungus Penicillium subrubescens.</title>
        <authorList>
            <person name="De Vries R.P."/>
            <person name="Peng M."/>
            <person name="Dilokpimol A."/>
            <person name="Hilden K."/>
            <person name="Makela M.R."/>
            <person name="Grigoriev I."/>
            <person name="Riley R."/>
            <person name="Granchi Z."/>
        </authorList>
    </citation>
    <scope>NUCLEOTIDE SEQUENCE [LARGE SCALE GENOMIC DNA]</scope>
    <source>
        <strain evidence="4 5">CBS 132785</strain>
    </source>
</reference>
<evidence type="ECO:0000313" key="5">
    <source>
        <dbReference type="Proteomes" id="UP000186955"/>
    </source>
</evidence>
<protein>
    <recommendedName>
        <fullName evidence="3">Stress-response A/B barrel domain-containing protein</fullName>
    </recommendedName>
</protein>
<dbReference type="Gene3D" id="3.30.1370.60">
    <property type="entry name" value="Hypothetical oxidoreductase yiak, domain 2"/>
    <property type="match status" value="1"/>
</dbReference>
<dbReference type="Pfam" id="PF07876">
    <property type="entry name" value="Dabb"/>
    <property type="match status" value="1"/>
</dbReference>
<accession>A0A1Q5T5J0</accession>
<dbReference type="InterPro" id="IPR036111">
    <property type="entry name" value="Mal/L-sulfo/L-lacto_DH-like_sf"/>
</dbReference>
<evidence type="ECO:0000256" key="2">
    <source>
        <dbReference type="ARBA" id="ARBA00023002"/>
    </source>
</evidence>
<sequence>MTLVHIVLFKFRHEITEEHKRKFVTELKTLKNLSCVKGGRLLVGGPSVTHPIERSKGFQISLVSFHENLEALSEYQAMSLVFNNSSPALPVWGGRSKLTGVSPIAVLSGSAFADHVTYPYDPTKPAVVGHFLVAIKPELFMGLEEFKSRMDYLYQRVVGCDKMEGVDRIYYPGEIE</sequence>
<feature type="domain" description="Stress-response A/B barrel" evidence="3">
    <location>
        <begin position="3"/>
        <end position="115"/>
    </location>
</feature>
<dbReference type="SUPFAM" id="SSF89733">
    <property type="entry name" value="L-sulfolactate dehydrogenase-like"/>
    <property type="match status" value="1"/>
</dbReference>
<dbReference type="AlphaFoldDB" id="A0A1Q5T5J0"/>
<dbReference type="SMART" id="SM00886">
    <property type="entry name" value="Dabb"/>
    <property type="match status" value="1"/>
</dbReference>
<dbReference type="PROSITE" id="PS51502">
    <property type="entry name" value="S_R_A_B_BARREL"/>
    <property type="match status" value="1"/>
</dbReference>
<comment type="caution">
    <text evidence="4">The sequence shown here is derived from an EMBL/GenBank/DDBJ whole genome shotgun (WGS) entry which is preliminary data.</text>
</comment>
<gene>
    <name evidence="4" type="ORF">PENSUB_11018</name>
</gene>
<dbReference type="GO" id="GO:0016491">
    <property type="term" value="F:oxidoreductase activity"/>
    <property type="evidence" value="ECO:0007669"/>
    <property type="project" value="UniProtKB-KW"/>
</dbReference>
<dbReference type="STRING" id="1316194.A0A1Q5T5J0"/>
<dbReference type="InterPro" id="IPR003767">
    <property type="entry name" value="Malate/L-lactate_DH-like"/>
</dbReference>
<dbReference type="Gene3D" id="3.30.70.100">
    <property type="match status" value="1"/>
</dbReference>
<dbReference type="OrthoDB" id="42919at2759"/>
<dbReference type="EMBL" id="MNBE01000702">
    <property type="protein sequence ID" value="OKO95506.1"/>
    <property type="molecule type" value="Genomic_DNA"/>
</dbReference>
<keyword evidence="2" id="KW-0560">Oxidoreductase</keyword>
<dbReference type="Pfam" id="PF02615">
    <property type="entry name" value="Ldh_2"/>
    <property type="match status" value="1"/>
</dbReference>
<dbReference type="InterPro" id="IPR013097">
    <property type="entry name" value="Dabb"/>
</dbReference>
<keyword evidence="5" id="KW-1185">Reference proteome</keyword>
<evidence type="ECO:0000256" key="1">
    <source>
        <dbReference type="ARBA" id="ARBA00006056"/>
    </source>
</evidence>
<name>A0A1Q5T5J0_9EURO</name>